<dbReference type="AlphaFoldDB" id="A0A6A4HQA9"/>
<dbReference type="EMBL" id="ML769448">
    <property type="protein sequence ID" value="KAE9401222.1"/>
    <property type="molecule type" value="Genomic_DNA"/>
</dbReference>
<accession>A0A6A4HQA9</accession>
<evidence type="ECO:0008006" key="4">
    <source>
        <dbReference type="Google" id="ProtNLM"/>
    </source>
</evidence>
<gene>
    <name evidence="2" type="ORF">BT96DRAFT_918959</name>
</gene>
<evidence type="ECO:0000313" key="2">
    <source>
        <dbReference type="EMBL" id="KAE9401222.1"/>
    </source>
</evidence>
<dbReference type="Proteomes" id="UP000799118">
    <property type="component" value="Unassembled WGS sequence"/>
</dbReference>
<keyword evidence="1" id="KW-0812">Transmembrane</keyword>
<keyword evidence="3" id="KW-1185">Reference proteome</keyword>
<organism evidence="2 3">
    <name type="scientific">Gymnopus androsaceus JB14</name>
    <dbReference type="NCBI Taxonomy" id="1447944"/>
    <lineage>
        <taxon>Eukaryota</taxon>
        <taxon>Fungi</taxon>
        <taxon>Dikarya</taxon>
        <taxon>Basidiomycota</taxon>
        <taxon>Agaricomycotina</taxon>
        <taxon>Agaricomycetes</taxon>
        <taxon>Agaricomycetidae</taxon>
        <taxon>Agaricales</taxon>
        <taxon>Marasmiineae</taxon>
        <taxon>Omphalotaceae</taxon>
        <taxon>Gymnopus</taxon>
    </lineage>
</organism>
<reference evidence="2" key="1">
    <citation type="journal article" date="2019" name="Environ. Microbiol.">
        <title>Fungal ecological strategies reflected in gene transcription - a case study of two litter decomposers.</title>
        <authorList>
            <person name="Barbi F."/>
            <person name="Kohler A."/>
            <person name="Barry K."/>
            <person name="Baskaran P."/>
            <person name="Daum C."/>
            <person name="Fauchery L."/>
            <person name="Ihrmark K."/>
            <person name="Kuo A."/>
            <person name="LaButti K."/>
            <person name="Lipzen A."/>
            <person name="Morin E."/>
            <person name="Grigoriev I.V."/>
            <person name="Henrissat B."/>
            <person name="Lindahl B."/>
            <person name="Martin F."/>
        </authorList>
    </citation>
    <scope>NUCLEOTIDE SEQUENCE</scope>
    <source>
        <strain evidence="2">JB14</strain>
    </source>
</reference>
<evidence type="ECO:0000256" key="1">
    <source>
        <dbReference type="SAM" id="Phobius"/>
    </source>
</evidence>
<sequence length="329" mass="35506">MNSAEPQPIRRAEVTEVSFETVDTITLSTFHTTVITAPTTATTISANFTTNSSSEDASVQTTNTSSFTPTDTSTFSILTINFALTSFSESLPPSSSSSPSLTLSPTPFISQSSSFTSETTADRKYATPVFTTRPTASTSAVSSIPSSDSPGKRDTSSIAIIAAGTAVALLLILALIGCWLLRRRRARLLRVEPFNGRSRADTTSSFGDFVRTIRRTSNATESLSPFSSNGFRELGEGDDSMVSRPSSAIVTLRRTSRTLVVAPTMHWEELYTDTKSPIQHPVASILVQRDGEKSFQPSTSWFGSPPPMYNYSPPPTPYSEHAFDPIVSL</sequence>
<evidence type="ECO:0000313" key="3">
    <source>
        <dbReference type="Proteomes" id="UP000799118"/>
    </source>
</evidence>
<keyword evidence="1" id="KW-0472">Membrane</keyword>
<keyword evidence="1" id="KW-1133">Transmembrane helix</keyword>
<feature type="transmembrane region" description="Helical" evidence="1">
    <location>
        <begin position="158"/>
        <end position="181"/>
    </location>
</feature>
<name>A0A6A4HQA9_9AGAR</name>
<proteinExistence type="predicted"/>
<protein>
    <recommendedName>
        <fullName evidence="4">Mid2 domain-containing protein</fullName>
    </recommendedName>
</protein>